<protein>
    <submittedName>
        <fullName evidence="1">Uncharacterized protein</fullName>
    </submittedName>
</protein>
<dbReference type="EMBL" id="CM055750">
    <property type="protein sequence ID" value="KAJ7993917.1"/>
    <property type="molecule type" value="Genomic_DNA"/>
</dbReference>
<proteinExistence type="predicted"/>
<name>A0ACC2FRL6_DALPE</name>
<sequence length="277" mass="30363">MFQLSLCIVLHVVDTPAPRTTRGEEREGKFQQCHSTANLQPSFSTEHGSLKERGERISAVSQPTAESSTPPFHGTDRERAGVRPGGQTGCFFFTHHFTDQASQACKTERGRARRGPAQLLHSGTPSLPGLFVSPTGPVGSPVKHFSGPAQCRPEEEERTCRTEAEDRGGHQAASRQKDLMSLTYTRSEADLGSTLETTQVGDSQVDLPALRVSFLYPHRTPPPNYESRRQQRRLKRGEADADWPGGCRGPRSQPGTGNSNNNTSKSNRTSKKTEPSQ</sequence>
<comment type="caution">
    <text evidence="1">The sequence shown here is derived from an EMBL/GenBank/DDBJ whole genome shotgun (WGS) entry which is preliminary data.</text>
</comment>
<accession>A0ACC2FRL6</accession>
<dbReference type="Proteomes" id="UP001157502">
    <property type="component" value="Chromosome 23"/>
</dbReference>
<gene>
    <name evidence="1" type="ORF">DPEC_G00259660</name>
</gene>
<evidence type="ECO:0000313" key="1">
    <source>
        <dbReference type="EMBL" id="KAJ7993917.1"/>
    </source>
</evidence>
<evidence type="ECO:0000313" key="2">
    <source>
        <dbReference type="Proteomes" id="UP001157502"/>
    </source>
</evidence>
<keyword evidence="2" id="KW-1185">Reference proteome</keyword>
<reference evidence="1" key="1">
    <citation type="submission" date="2021-05" db="EMBL/GenBank/DDBJ databases">
        <authorList>
            <person name="Pan Q."/>
            <person name="Jouanno E."/>
            <person name="Zahm M."/>
            <person name="Klopp C."/>
            <person name="Cabau C."/>
            <person name="Louis A."/>
            <person name="Berthelot C."/>
            <person name="Parey E."/>
            <person name="Roest Crollius H."/>
            <person name="Montfort J."/>
            <person name="Robinson-Rechavi M."/>
            <person name="Bouchez O."/>
            <person name="Lampietro C."/>
            <person name="Lopez Roques C."/>
            <person name="Donnadieu C."/>
            <person name="Postlethwait J."/>
            <person name="Bobe J."/>
            <person name="Dillon D."/>
            <person name="Chandos A."/>
            <person name="von Hippel F."/>
            <person name="Guiguen Y."/>
        </authorList>
    </citation>
    <scope>NUCLEOTIDE SEQUENCE</scope>
    <source>
        <strain evidence="1">YG-Jan2019</strain>
    </source>
</reference>
<organism evidence="1 2">
    <name type="scientific">Dallia pectoralis</name>
    <name type="common">Alaska blackfish</name>
    <dbReference type="NCBI Taxonomy" id="75939"/>
    <lineage>
        <taxon>Eukaryota</taxon>
        <taxon>Metazoa</taxon>
        <taxon>Chordata</taxon>
        <taxon>Craniata</taxon>
        <taxon>Vertebrata</taxon>
        <taxon>Euteleostomi</taxon>
        <taxon>Actinopterygii</taxon>
        <taxon>Neopterygii</taxon>
        <taxon>Teleostei</taxon>
        <taxon>Protacanthopterygii</taxon>
        <taxon>Esociformes</taxon>
        <taxon>Umbridae</taxon>
        <taxon>Dallia</taxon>
    </lineage>
</organism>